<name>A0A1I3W5U1_9GAMM</name>
<accession>A0A1I3W5U1</accession>
<protein>
    <recommendedName>
        <fullName evidence="1">Amine oxidase domain-containing protein</fullName>
    </recommendedName>
</protein>
<dbReference type="InterPro" id="IPR036188">
    <property type="entry name" value="FAD/NAD-bd_sf"/>
</dbReference>
<sequence length="339" mass="37364">MPKVTSDNPAIRRIAIIGSGVAGLSAAIFLQQQGHQVQVFDKSRGPGGRLSAKRVGNGGSVDIGAQYFTIRNASFRTFLEQWAGEQSFAHWPGRFGFQHPEAGWQPFPDEQRYVGTPRMTAISRALSGHVALKPQVRIKRLIRNGDQWRLVCMEGHEHGEYDQVIITAPPAQAEELLTNSGLAPLADRVADTAGQMLPCWAVAARLVGRVPLDYEGMRPNSDTLYWVANNASKPGREQGGQWWVLHATPEWTNRHLETDTDLVTQRLVGAFRDLTGYQDEVSDTLCHRWLYARSTDGACPGYLLDEELGLGLAGDWLAGGRVEGAWESAERLVSALSHN</sequence>
<dbReference type="GO" id="GO:0016491">
    <property type="term" value="F:oxidoreductase activity"/>
    <property type="evidence" value="ECO:0007669"/>
    <property type="project" value="InterPro"/>
</dbReference>
<dbReference type="OrthoDB" id="5792777at2"/>
<dbReference type="InterPro" id="IPR002937">
    <property type="entry name" value="Amino_oxidase"/>
</dbReference>
<dbReference type="Gene3D" id="3.50.50.60">
    <property type="entry name" value="FAD/NAD(P)-binding domain"/>
    <property type="match status" value="1"/>
</dbReference>
<dbReference type="PANTHER" id="PTHR16128">
    <property type="entry name" value="FAD/NAD(P)-BINDING OXIDOREDUCTASE FAMILY PROTEIN"/>
    <property type="match status" value="1"/>
</dbReference>
<gene>
    <name evidence="2" type="ORF">SAMN05216429_10931</name>
</gene>
<dbReference type="AlphaFoldDB" id="A0A1I3W5U1"/>
<evidence type="ECO:0000313" key="3">
    <source>
        <dbReference type="Proteomes" id="UP000199445"/>
    </source>
</evidence>
<reference evidence="2 3" key="1">
    <citation type="submission" date="2016-10" db="EMBL/GenBank/DDBJ databases">
        <authorList>
            <person name="de Groot N.N."/>
        </authorList>
    </citation>
    <scope>NUCLEOTIDE SEQUENCE [LARGE SCALE GENOMIC DNA]</scope>
    <source>
        <strain evidence="2 3">IBRC-M 10445</strain>
    </source>
</reference>
<organism evidence="2 3">
    <name type="scientific">Marinobacter persicus</name>
    <dbReference type="NCBI Taxonomy" id="930118"/>
    <lineage>
        <taxon>Bacteria</taxon>
        <taxon>Pseudomonadati</taxon>
        <taxon>Pseudomonadota</taxon>
        <taxon>Gammaproteobacteria</taxon>
        <taxon>Pseudomonadales</taxon>
        <taxon>Marinobacteraceae</taxon>
        <taxon>Marinobacter</taxon>
    </lineage>
</organism>
<dbReference type="EMBL" id="FOSC01000009">
    <property type="protein sequence ID" value="SFK02563.1"/>
    <property type="molecule type" value="Genomic_DNA"/>
</dbReference>
<dbReference type="Proteomes" id="UP000199445">
    <property type="component" value="Unassembled WGS sequence"/>
</dbReference>
<feature type="domain" description="Amine oxidase" evidence="1">
    <location>
        <begin position="137"/>
        <end position="331"/>
    </location>
</feature>
<evidence type="ECO:0000313" key="2">
    <source>
        <dbReference type="EMBL" id="SFK02563.1"/>
    </source>
</evidence>
<dbReference type="Pfam" id="PF13450">
    <property type="entry name" value="NAD_binding_8"/>
    <property type="match status" value="1"/>
</dbReference>
<dbReference type="Pfam" id="PF01593">
    <property type="entry name" value="Amino_oxidase"/>
    <property type="match status" value="1"/>
</dbReference>
<keyword evidence="3" id="KW-1185">Reference proteome</keyword>
<dbReference type="RefSeq" id="WP_091705421.1">
    <property type="nucleotide sequence ID" value="NZ_BMYN01000005.1"/>
</dbReference>
<evidence type="ECO:0000259" key="1">
    <source>
        <dbReference type="Pfam" id="PF01593"/>
    </source>
</evidence>
<proteinExistence type="predicted"/>
<dbReference type="SUPFAM" id="SSF51905">
    <property type="entry name" value="FAD/NAD(P)-binding domain"/>
    <property type="match status" value="1"/>
</dbReference>
<dbReference type="Gene3D" id="3.90.660.10">
    <property type="match status" value="1"/>
</dbReference>
<dbReference type="PANTHER" id="PTHR16128:SF5">
    <property type="entry name" value="FAD_NAD(P)-BINDING OXIDOREDUCTASE FAMILY PROTEIN"/>
    <property type="match status" value="1"/>
</dbReference>
<dbReference type="PRINTS" id="PR00419">
    <property type="entry name" value="ADXRDTASE"/>
</dbReference>